<name>A0ABY7CBV6_9BASI</name>
<gene>
    <name evidence="2" type="ORF">PtA15_2A250</name>
</gene>
<proteinExistence type="predicted"/>
<sequence length="119" mass="13203">MQAAQRGTRAALWAYFLQGSAASQGLLPLSWDRFAVARKGEFFHSLETNPNWDDESREGRKKAEREGRKQEPSLLDFLHLPPGVSENGKKPRFRVACHKIPPGACPHPAPDASGRPTLT</sequence>
<evidence type="ECO:0000313" key="3">
    <source>
        <dbReference type="Proteomes" id="UP001164743"/>
    </source>
</evidence>
<organism evidence="2 3">
    <name type="scientific">Puccinia triticina</name>
    <dbReference type="NCBI Taxonomy" id="208348"/>
    <lineage>
        <taxon>Eukaryota</taxon>
        <taxon>Fungi</taxon>
        <taxon>Dikarya</taxon>
        <taxon>Basidiomycota</taxon>
        <taxon>Pucciniomycotina</taxon>
        <taxon>Pucciniomycetes</taxon>
        <taxon>Pucciniales</taxon>
        <taxon>Pucciniaceae</taxon>
        <taxon>Puccinia</taxon>
    </lineage>
</organism>
<evidence type="ECO:0000256" key="1">
    <source>
        <dbReference type="SAM" id="MobiDB-lite"/>
    </source>
</evidence>
<dbReference type="EMBL" id="CP110422">
    <property type="protein sequence ID" value="WAQ81937.1"/>
    <property type="molecule type" value="Genomic_DNA"/>
</dbReference>
<protein>
    <submittedName>
        <fullName evidence="2">Uncharacterized protein</fullName>
    </submittedName>
</protein>
<dbReference type="GeneID" id="77807147"/>
<feature type="region of interest" description="Disordered" evidence="1">
    <location>
        <begin position="46"/>
        <end position="119"/>
    </location>
</feature>
<reference evidence="2" key="1">
    <citation type="submission" date="2022-10" db="EMBL/GenBank/DDBJ databases">
        <title>Puccinia triticina Genome sequencing and assembly.</title>
        <authorList>
            <person name="Li C."/>
        </authorList>
    </citation>
    <scope>NUCLEOTIDE SEQUENCE</scope>
    <source>
        <strain evidence="2">Pt15</strain>
    </source>
</reference>
<accession>A0ABY7CBV6</accession>
<dbReference type="Proteomes" id="UP001164743">
    <property type="component" value="Chromosome 2A"/>
</dbReference>
<evidence type="ECO:0000313" key="2">
    <source>
        <dbReference type="EMBL" id="WAQ81937.1"/>
    </source>
</evidence>
<dbReference type="RefSeq" id="XP_053017492.1">
    <property type="nucleotide sequence ID" value="XM_053166252.1"/>
</dbReference>
<keyword evidence="3" id="KW-1185">Reference proteome</keyword>
<feature type="compositionally biased region" description="Basic and acidic residues" evidence="1">
    <location>
        <begin position="57"/>
        <end position="71"/>
    </location>
</feature>